<protein>
    <submittedName>
        <fullName evidence="9">FUSC family protein</fullName>
    </submittedName>
</protein>
<name>A0A9E2KB66_9FIRM</name>
<dbReference type="Proteomes" id="UP000824229">
    <property type="component" value="Unassembled WGS sequence"/>
</dbReference>
<organism evidence="9 10">
    <name type="scientific">Candidatus Cellulosilyticum pullistercoris</name>
    <dbReference type="NCBI Taxonomy" id="2838521"/>
    <lineage>
        <taxon>Bacteria</taxon>
        <taxon>Bacillati</taxon>
        <taxon>Bacillota</taxon>
        <taxon>Clostridia</taxon>
        <taxon>Lachnospirales</taxon>
        <taxon>Cellulosilyticaceae</taxon>
        <taxon>Cellulosilyticum</taxon>
    </lineage>
</organism>
<comment type="similarity">
    <text evidence="6">Belongs to the YccS/YhfK family.</text>
</comment>
<sequence length="664" mass="75514">MIKSERESIIKDNFLLKYINRIFIIIKQMFEMKKTPNPWQKSIGIAICTSVPMLLGMIFNQPQWSSIGALGSFAYLYFTNETYYRRAKKMFYVVIGFTLTVFLGTLVAPYPLIVIVTLGLIGAVTTFIFGVLRIPGPAGIFFILIYLMTTSMPLEPGDLFERPLIVFLSASFSWLVSMIAAPFDIHGPETRALKDIYMYLADFSHAIGKENISVLRNRVINRLREAEEMLLTTYMPWKESLVFDRLSLLYEQANFLLIELLDLACDKDLMIPKEISESIKKIGKEMKLKKNKRDGLLFTPIEGIGKMLQNIPKEDQIKYKKLIHIILEIEENINRPLQDSRYKFKKIKIPKKIQFKEALNKDSIAFNKAIRYGVVLMIACAVSYIVPFYKSYWIPQSCAAVMLGATIIATFNRAIERSVGTIIGLGLAAIILNFGPEGYILILFTSLLSAIIEFIIGKNYAMATIFITANGILMAESKAPFLSPEVFINARFINVIIGSAIGLIGTFLIGHRSASIRLKSMLLKLMESHYRLLEELVRNSDPIDKTATIRLVGKMKMNMTNLNTTYNTALGEIGNNRDRVEDMCFIIFSLEYISHLLEHTFKTKGYLNLSDDEIYILLSAYKEMIFAIEYQKVVEPIKVPIMDEVPNICKEINVLQDALSKISL</sequence>
<evidence type="ECO:0000256" key="4">
    <source>
        <dbReference type="ARBA" id="ARBA00022989"/>
    </source>
</evidence>
<dbReference type="InterPro" id="IPR049453">
    <property type="entry name" value="Memb_transporter_dom"/>
</dbReference>
<dbReference type="EMBL" id="JAHLFQ010000022">
    <property type="protein sequence ID" value="MBU3803361.1"/>
    <property type="molecule type" value="Genomic_DNA"/>
</dbReference>
<accession>A0A9E2KB66</accession>
<evidence type="ECO:0000259" key="8">
    <source>
        <dbReference type="Pfam" id="PF13515"/>
    </source>
</evidence>
<feature type="transmembrane region" description="Helical" evidence="7">
    <location>
        <begin position="65"/>
        <end position="83"/>
    </location>
</feature>
<feature type="transmembrane region" description="Helical" evidence="7">
    <location>
        <begin position="42"/>
        <end position="59"/>
    </location>
</feature>
<evidence type="ECO:0000256" key="1">
    <source>
        <dbReference type="ARBA" id="ARBA00004651"/>
    </source>
</evidence>
<proteinExistence type="inferred from homology"/>
<keyword evidence="3 7" id="KW-0812">Transmembrane</keyword>
<feature type="transmembrane region" description="Helical" evidence="7">
    <location>
        <begin position="369"/>
        <end position="386"/>
    </location>
</feature>
<dbReference type="PANTHER" id="PTHR30509:SF9">
    <property type="entry name" value="MULTIDRUG RESISTANCE PROTEIN MDTO"/>
    <property type="match status" value="1"/>
</dbReference>
<evidence type="ECO:0000256" key="3">
    <source>
        <dbReference type="ARBA" id="ARBA00022692"/>
    </source>
</evidence>
<evidence type="ECO:0000313" key="9">
    <source>
        <dbReference type="EMBL" id="MBU3803361.1"/>
    </source>
</evidence>
<reference evidence="9" key="1">
    <citation type="journal article" date="2021" name="PeerJ">
        <title>Extensive microbial diversity within the chicken gut microbiome revealed by metagenomics and culture.</title>
        <authorList>
            <person name="Gilroy R."/>
            <person name="Ravi A."/>
            <person name="Getino M."/>
            <person name="Pursley I."/>
            <person name="Horton D.L."/>
            <person name="Alikhan N.F."/>
            <person name="Baker D."/>
            <person name="Gharbi K."/>
            <person name="Hall N."/>
            <person name="Watson M."/>
            <person name="Adriaenssens E.M."/>
            <person name="Foster-Nyarko E."/>
            <person name="Jarju S."/>
            <person name="Secka A."/>
            <person name="Antonio M."/>
            <person name="Oren A."/>
            <person name="Chaudhuri R.R."/>
            <person name="La Ragione R."/>
            <person name="Hildebrand F."/>
            <person name="Pallen M.J."/>
        </authorList>
    </citation>
    <scope>NUCLEOTIDE SEQUENCE</scope>
    <source>
        <strain evidence="9">B5-657</strain>
    </source>
</reference>
<gene>
    <name evidence="9" type="ORF">H9872_01190</name>
</gene>
<dbReference type="Pfam" id="PF13515">
    <property type="entry name" value="FUSC_2"/>
    <property type="match status" value="1"/>
</dbReference>
<feature type="domain" description="Integral membrane bound transporter" evidence="8">
    <location>
        <begin position="378"/>
        <end position="504"/>
    </location>
</feature>
<feature type="transmembrane region" description="Helical" evidence="7">
    <location>
        <begin position="90"/>
        <end position="107"/>
    </location>
</feature>
<feature type="transmembrane region" description="Helical" evidence="7">
    <location>
        <begin position="418"/>
        <end position="434"/>
    </location>
</feature>
<evidence type="ECO:0000256" key="2">
    <source>
        <dbReference type="ARBA" id="ARBA00022475"/>
    </source>
</evidence>
<evidence type="ECO:0000313" key="10">
    <source>
        <dbReference type="Proteomes" id="UP000824229"/>
    </source>
</evidence>
<dbReference type="PANTHER" id="PTHR30509">
    <property type="entry name" value="P-HYDROXYBENZOIC ACID EFFLUX PUMP SUBUNIT-RELATED"/>
    <property type="match status" value="1"/>
</dbReference>
<evidence type="ECO:0000256" key="7">
    <source>
        <dbReference type="SAM" id="Phobius"/>
    </source>
</evidence>
<dbReference type="AlphaFoldDB" id="A0A9E2KB66"/>
<keyword evidence="4 7" id="KW-1133">Transmembrane helix</keyword>
<comment type="subcellular location">
    <subcellularLocation>
        <location evidence="1">Cell membrane</location>
        <topology evidence="1">Multi-pass membrane protein</topology>
    </subcellularLocation>
</comment>
<keyword evidence="5 7" id="KW-0472">Membrane</keyword>
<feature type="transmembrane region" description="Helical" evidence="7">
    <location>
        <begin position="392"/>
        <end position="411"/>
    </location>
</feature>
<dbReference type="GO" id="GO:0005886">
    <property type="term" value="C:plasma membrane"/>
    <property type="evidence" value="ECO:0007669"/>
    <property type="project" value="UniProtKB-SubCell"/>
</dbReference>
<feature type="transmembrane region" description="Helical" evidence="7">
    <location>
        <begin position="488"/>
        <end position="509"/>
    </location>
</feature>
<reference evidence="9" key="2">
    <citation type="submission" date="2021-04" db="EMBL/GenBank/DDBJ databases">
        <authorList>
            <person name="Gilroy R."/>
        </authorList>
    </citation>
    <scope>NUCLEOTIDE SEQUENCE</scope>
    <source>
        <strain evidence="9">B5-657</strain>
    </source>
</reference>
<evidence type="ECO:0000256" key="6">
    <source>
        <dbReference type="ARBA" id="ARBA00043993"/>
    </source>
</evidence>
<comment type="caution">
    <text evidence="9">The sequence shown here is derived from an EMBL/GenBank/DDBJ whole genome shotgun (WGS) entry which is preliminary data.</text>
</comment>
<evidence type="ECO:0000256" key="5">
    <source>
        <dbReference type="ARBA" id="ARBA00023136"/>
    </source>
</evidence>
<keyword evidence="2" id="KW-1003">Cell membrane</keyword>